<accession>A0A0N5CNU3</accession>
<evidence type="ECO:0000313" key="1">
    <source>
        <dbReference type="EMBL" id="VDM97526.1"/>
    </source>
</evidence>
<reference evidence="3" key="1">
    <citation type="submission" date="2017-02" db="UniProtKB">
        <authorList>
            <consortium name="WormBaseParasite"/>
        </authorList>
    </citation>
    <scope>IDENTIFICATION</scope>
</reference>
<protein>
    <submittedName>
        <fullName evidence="1 3">Uncharacterized protein</fullName>
    </submittedName>
</protein>
<proteinExistence type="predicted"/>
<sequence>MMQTWLRNQDNLFPLSRISWTSKDVQISDSSTGQGYRLNLETAALLTINSLTMTLLTSRSPNFTGVQMLVTMDIPLCWVSRSEFGRAAVQRSEIPASVLRDAVGQFFCGICNGSFASTIGSACFSE</sequence>
<dbReference type="AlphaFoldDB" id="A0A0N5CNU3"/>
<dbReference type="WBParaSite" id="TCLT_0000186601-mRNA-1">
    <property type="protein sequence ID" value="TCLT_0000186601-mRNA-1"/>
    <property type="gene ID" value="TCLT_0000186601"/>
</dbReference>
<evidence type="ECO:0000313" key="2">
    <source>
        <dbReference type="Proteomes" id="UP000276776"/>
    </source>
</evidence>
<dbReference type="EMBL" id="UYYF01000293">
    <property type="protein sequence ID" value="VDM97526.1"/>
    <property type="molecule type" value="Genomic_DNA"/>
</dbReference>
<evidence type="ECO:0000313" key="3">
    <source>
        <dbReference type="WBParaSite" id="TCLT_0000186601-mRNA-1"/>
    </source>
</evidence>
<dbReference type="Proteomes" id="UP000276776">
    <property type="component" value="Unassembled WGS sequence"/>
</dbReference>
<name>A0A0N5CNU3_THECL</name>
<keyword evidence="2" id="KW-1185">Reference proteome</keyword>
<organism evidence="3">
    <name type="scientific">Thelazia callipaeda</name>
    <name type="common">Oriental eyeworm</name>
    <name type="synonym">Parasitic nematode</name>
    <dbReference type="NCBI Taxonomy" id="103827"/>
    <lineage>
        <taxon>Eukaryota</taxon>
        <taxon>Metazoa</taxon>
        <taxon>Ecdysozoa</taxon>
        <taxon>Nematoda</taxon>
        <taxon>Chromadorea</taxon>
        <taxon>Rhabditida</taxon>
        <taxon>Spirurina</taxon>
        <taxon>Spiruromorpha</taxon>
        <taxon>Thelazioidea</taxon>
        <taxon>Thelaziidae</taxon>
        <taxon>Thelazia</taxon>
    </lineage>
</organism>
<reference evidence="1 2" key="2">
    <citation type="submission" date="2018-11" db="EMBL/GenBank/DDBJ databases">
        <authorList>
            <consortium name="Pathogen Informatics"/>
        </authorList>
    </citation>
    <scope>NUCLEOTIDE SEQUENCE [LARGE SCALE GENOMIC DNA]</scope>
</reference>
<gene>
    <name evidence="1" type="ORF">TCLT_LOCUS1867</name>
</gene>